<dbReference type="Pfam" id="PF13460">
    <property type="entry name" value="NAD_binding_10"/>
    <property type="match status" value="1"/>
</dbReference>
<sequence length="311" mass="34587">MILVTGGTGFIGRALVRQLVEAGHEVRTLIRPSPHSPRLPKGVPVEVAVVSLTDIRGLRAALRGVDRIYHLAGGESKAELFETDIEGTKTLVQVADEAGVQQIIFLSHLGADKASAFPVLKAKGIAEEHIRRGKTPHTIIRSSIVFGVEDNFTTEILRLVRISPGFLFIPNKGQTRLQPLWVEDLVTSLLWSLDHPDLQDQSIEFGGSEYFTLRQVVEVILLATGKKRLIFSASTPILRVLTVILAASIPNFPISGFFLDYLATDRTCEADSLPRIFGLMPARFTYRLDYLRKKSWLEKLREKQANLKKAN</sequence>
<dbReference type="PANTHER" id="PTHR12126">
    <property type="entry name" value="NADH-UBIQUINONE OXIDOREDUCTASE 39 KDA SUBUNIT-RELATED"/>
    <property type="match status" value="1"/>
</dbReference>
<gene>
    <name evidence="2" type="ORF">H8E29_07260</name>
</gene>
<evidence type="ECO:0000259" key="1">
    <source>
        <dbReference type="Pfam" id="PF13460"/>
    </source>
</evidence>
<evidence type="ECO:0000313" key="2">
    <source>
        <dbReference type="EMBL" id="MBC8335044.1"/>
    </source>
</evidence>
<dbReference type="AlphaFoldDB" id="A0A8J6NJX7"/>
<dbReference type="SUPFAM" id="SSF51735">
    <property type="entry name" value="NAD(P)-binding Rossmann-fold domains"/>
    <property type="match status" value="1"/>
</dbReference>
<proteinExistence type="predicted"/>
<dbReference type="EMBL" id="JACNJN010000087">
    <property type="protein sequence ID" value="MBC8335044.1"/>
    <property type="molecule type" value="Genomic_DNA"/>
</dbReference>
<dbReference type="GO" id="GO:0044877">
    <property type="term" value="F:protein-containing complex binding"/>
    <property type="evidence" value="ECO:0007669"/>
    <property type="project" value="TreeGrafter"/>
</dbReference>
<organism evidence="2 3">
    <name type="scientific">Candidatus Desulfolinea nitratireducens</name>
    <dbReference type="NCBI Taxonomy" id="2841698"/>
    <lineage>
        <taxon>Bacteria</taxon>
        <taxon>Bacillati</taxon>
        <taxon>Chloroflexota</taxon>
        <taxon>Anaerolineae</taxon>
        <taxon>Anaerolineales</taxon>
        <taxon>Anaerolineales incertae sedis</taxon>
        <taxon>Candidatus Desulfolinea</taxon>
    </lineage>
</organism>
<dbReference type="PANTHER" id="PTHR12126:SF11">
    <property type="entry name" value="NADH DEHYDROGENASE [UBIQUINONE] 1 ALPHA SUBCOMPLEX SUBUNIT 9, MITOCHONDRIAL"/>
    <property type="match status" value="1"/>
</dbReference>
<dbReference type="InterPro" id="IPR051207">
    <property type="entry name" value="ComplexI_NDUFA9_subunit"/>
</dbReference>
<dbReference type="InterPro" id="IPR016040">
    <property type="entry name" value="NAD(P)-bd_dom"/>
</dbReference>
<dbReference type="Proteomes" id="UP000614469">
    <property type="component" value="Unassembled WGS sequence"/>
</dbReference>
<protein>
    <submittedName>
        <fullName evidence="2">NAD(P)H-binding protein</fullName>
    </submittedName>
</protein>
<evidence type="ECO:0000313" key="3">
    <source>
        <dbReference type="Proteomes" id="UP000614469"/>
    </source>
</evidence>
<comment type="caution">
    <text evidence="2">The sequence shown here is derived from an EMBL/GenBank/DDBJ whole genome shotgun (WGS) entry which is preliminary data.</text>
</comment>
<accession>A0A8J6NJX7</accession>
<dbReference type="InterPro" id="IPR036291">
    <property type="entry name" value="NAD(P)-bd_dom_sf"/>
</dbReference>
<reference evidence="2 3" key="1">
    <citation type="submission" date="2020-08" db="EMBL/GenBank/DDBJ databases">
        <title>Bridging the membrane lipid divide: bacteria of the FCB group superphylum have the potential to synthesize archaeal ether lipids.</title>
        <authorList>
            <person name="Villanueva L."/>
            <person name="Von Meijenfeldt F.A.B."/>
            <person name="Westbye A.B."/>
            <person name="Yadav S."/>
            <person name="Hopmans E.C."/>
            <person name="Dutilh B.E."/>
            <person name="Sinninghe Damste J.S."/>
        </authorList>
    </citation>
    <scope>NUCLEOTIDE SEQUENCE [LARGE SCALE GENOMIC DNA]</scope>
    <source>
        <strain evidence="2">NIOZ-UU36</strain>
    </source>
</reference>
<feature type="domain" description="NAD(P)-binding" evidence="1">
    <location>
        <begin position="6"/>
        <end position="143"/>
    </location>
</feature>
<dbReference type="Gene3D" id="3.40.50.720">
    <property type="entry name" value="NAD(P)-binding Rossmann-like Domain"/>
    <property type="match status" value="1"/>
</dbReference>
<name>A0A8J6NJX7_9CHLR</name>